<comment type="subcellular location">
    <subcellularLocation>
        <location evidence="2">Cell inner membrane</location>
        <topology evidence="2">Single-pass type I membrane protein</topology>
    </subcellularLocation>
</comment>
<dbReference type="EMBL" id="REGR01000002">
    <property type="protein sequence ID" value="RXZ44813.1"/>
    <property type="molecule type" value="Genomic_DNA"/>
</dbReference>
<reference evidence="6 7" key="1">
    <citation type="submission" date="2018-10" db="EMBL/GenBank/DDBJ databases">
        <title>Draft genome of Fastidiocella sp. strain 375T, a bacterium isolated from a karstic cave dripping water.</title>
        <authorList>
            <person name="Coelho C."/>
            <person name="Verissimo A."/>
            <person name="Tiago I."/>
        </authorList>
    </citation>
    <scope>NUCLEOTIDE SEQUENCE [LARGE SCALE GENOMIC DNA]</scope>
    <source>
        <strain evidence="6 7">CAVE-375</strain>
    </source>
</reference>
<feature type="compositionally biased region" description="Acidic residues" evidence="3">
    <location>
        <begin position="76"/>
        <end position="91"/>
    </location>
</feature>
<feature type="region of interest" description="Disordered" evidence="3">
    <location>
        <begin position="74"/>
        <end position="114"/>
    </location>
</feature>
<dbReference type="Pfam" id="PF04354">
    <property type="entry name" value="ZipA_C"/>
    <property type="match status" value="1"/>
</dbReference>
<evidence type="ECO:0000256" key="4">
    <source>
        <dbReference type="SAM" id="Phobius"/>
    </source>
</evidence>
<dbReference type="SUPFAM" id="SSF64383">
    <property type="entry name" value="Cell-division protein ZipA, C-terminal domain"/>
    <property type="match status" value="1"/>
</dbReference>
<comment type="similarity">
    <text evidence="1">Belongs to the ZipA family.</text>
</comment>
<keyword evidence="2" id="KW-0997">Cell inner membrane</keyword>
<proteinExistence type="inferred from homology"/>
<evidence type="ECO:0000313" key="6">
    <source>
        <dbReference type="EMBL" id="RXZ44813.1"/>
    </source>
</evidence>
<name>A0ABY0FI68_9NEIS</name>
<keyword evidence="4" id="KW-1133">Transmembrane helix</keyword>
<keyword evidence="2" id="KW-1003">Cell membrane</keyword>
<feature type="transmembrane region" description="Helical" evidence="4">
    <location>
        <begin position="6"/>
        <end position="25"/>
    </location>
</feature>
<keyword evidence="2 4" id="KW-0472">Membrane</keyword>
<keyword evidence="1 6" id="KW-0132">Cell division</keyword>
<comment type="function">
    <text evidence="1">Essential cell division protein that stabilizes the FtsZ protofilaments by cross-linking them and that serves as a cytoplasmic membrane anchor for the Z ring. Also required for the recruitment to the septal ring of downstream cell division proteins.</text>
</comment>
<evidence type="ECO:0000256" key="3">
    <source>
        <dbReference type="SAM" id="MobiDB-lite"/>
    </source>
</evidence>
<dbReference type="InterPro" id="IPR007449">
    <property type="entry name" value="ZipA_FtsZ-bd_C"/>
</dbReference>
<dbReference type="InterPro" id="IPR036765">
    <property type="entry name" value="ZipA_FtsZ-bd_C_sf"/>
</dbReference>
<evidence type="ECO:0000259" key="5">
    <source>
        <dbReference type="SMART" id="SM00771"/>
    </source>
</evidence>
<dbReference type="Gene3D" id="3.30.1400.10">
    <property type="entry name" value="ZipA, C-terminal FtsZ-binding domain"/>
    <property type="match status" value="1"/>
</dbReference>
<dbReference type="Proteomes" id="UP000290682">
    <property type="component" value="Unassembled WGS sequence"/>
</dbReference>
<dbReference type="RefSeq" id="WP_129211279.1">
    <property type="nucleotide sequence ID" value="NZ_REGR01000002.1"/>
</dbReference>
<dbReference type="GO" id="GO:0051301">
    <property type="term" value="P:cell division"/>
    <property type="evidence" value="ECO:0007669"/>
    <property type="project" value="UniProtKB-KW"/>
</dbReference>
<protein>
    <recommendedName>
        <fullName evidence="1">Cell division protein ZipA</fullName>
    </recommendedName>
</protein>
<dbReference type="SMART" id="SM00771">
    <property type="entry name" value="ZipA_C"/>
    <property type="match status" value="1"/>
</dbReference>
<gene>
    <name evidence="6" type="ORF">EBB06_02635</name>
</gene>
<comment type="caution">
    <text evidence="6">The sequence shown here is derived from an EMBL/GenBank/DDBJ whole genome shotgun (WGS) entry which is preliminary data.</text>
</comment>
<feature type="domain" description="ZipA C-terminal FtsZ-binding" evidence="5">
    <location>
        <begin position="243"/>
        <end position="367"/>
    </location>
</feature>
<evidence type="ECO:0000256" key="2">
    <source>
        <dbReference type="RuleBase" id="RU003613"/>
    </source>
</evidence>
<evidence type="ECO:0000256" key="1">
    <source>
        <dbReference type="RuleBase" id="RU003612"/>
    </source>
</evidence>
<keyword evidence="2 4" id="KW-0812">Transmembrane</keyword>
<organism evidence="6 7">
    <name type="scientific">Crenobacter cavernae</name>
    <dbReference type="NCBI Taxonomy" id="2290923"/>
    <lineage>
        <taxon>Bacteria</taxon>
        <taxon>Pseudomonadati</taxon>
        <taxon>Pseudomonadota</taxon>
        <taxon>Betaproteobacteria</taxon>
        <taxon>Neisseriales</taxon>
        <taxon>Neisseriaceae</taxon>
        <taxon>Crenobacter</taxon>
    </lineage>
</organism>
<keyword evidence="1" id="KW-0131">Cell cycle</keyword>
<evidence type="ECO:0000313" key="7">
    <source>
        <dbReference type="Proteomes" id="UP000290682"/>
    </source>
</evidence>
<keyword evidence="7" id="KW-1185">Reference proteome</keyword>
<accession>A0ABY0FI68</accession>
<sequence length="391" mass="43141">MSELQIGLLVLGVAVIALVYGFNVFQEWRFRKKTRQSFARSHPDVLLDVPKNNVRDGVKADRLEPVLVKEAAAHDDADDFDEPLPSLDDEPAPARHEPVTLTLPPEEEDELAPGGDFDNADHQALVVSLLDPSLDFIAEVAFAEPHELAALPRFNVAKRVQIIGRTEKGLWKPAEALPGTRYKQLNIALQQVDRGGAVTEQELDSFCQQVARFADEHDAAVNLPHRQQKIVAARELDRFCADVDVLVGINVVPHSPLEGSRLRSFAESAGFTLEPDGAFHYLADSGNTLYSLVSADQLPFSLHTLLDRQFPAFTLLFDVPRVAGGVEVFDRAVEFAKRMAVEFDAELVDDNRRVLSDAGLARIRDQLVHIYGSMDDRGIAPGSVAALRLFA</sequence>